<reference evidence="6 7" key="1">
    <citation type="submission" date="2024-04" db="EMBL/GenBank/DDBJ databases">
        <title>Two novel Raoultella species associated with bleeding cankers of broadleaf hosts, Raoultella scottia sp. nov. and Raoultella lignicola sp. nov.</title>
        <authorList>
            <person name="Brady C.L."/>
        </authorList>
    </citation>
    <scope>NUCLEOTIDE SEQUENCE [LARGE SCALE GENOMIC DNA]</scope>
    <source>
        <strain evidence="6 7">TW_WC1a.1</strain>
    </source>
</reference>
<dbReference type="InterPro" id="IPR050176">
    <property type="entry name" value="LTTR"/>
</dbReference>
<name>A0ABU9F8W0_9ENTR</name>
<dbReference type="PANTHER" id="PTHR30579:SF7">
    <property type="entry name" value="HTH-TYPE TRANSCRIPTIONAL REGULATOR LRHA-RELATED"/>
    <property type="match status" value="1"/>
</dbReference>
<evidence type="ECO:0000256" key="3">
    <source>
        <dbReference type="ARBA" id="ARBA00023125"/>
    </source>
</evidence>
<dbReference type="Pfam" id="PF00126">
    <property type="entry name" value="HTH_1"/>
    <property type="match status" value="1"/>
</dbReference>
<dbReference type="Pfam" id="PF03466">
    <property type="entry name" value="LysR_substrate"/>
    <property type="match status" value="1"/>
</dbReference>
<dbReference type="InterPro" id="IPR036388">
    <property type="entry name" value="WH-like_DNA-bd_sf"/>
</dbReference>
<organism evidence="6 7">
    <name type="scientific">Raoultella lignicola</name>
    <dbReference type="NCBI Taxonomy" id="3040939"/>
    <lineage>
        <taxon>Bacteria</taxon>
        <taxon>Pseudomonadati</taxon>
        <taxon>Pseudomonadota</taxon>
        <taxon>Gammaproteobacteria</taxon>
        <taxon>Enterobacterales</taxon>
        <taxon>Enterobacteriaceae</taxon>
        <taxon>Klebsiella/Raoultella group</taxon>
        <taxon>Raoultella</taxon>
    </lineage>
</organism>
<dbReference type="InterPro" id="IPR036390">
    <property type="entry name" value="WH_DNA-bd_sf"/>
</dbReference>
<comment type="caution">
    <text evidence="6">The sequence shown here is derived from an EMBL/GenBank/DDBJ whole genome shotgun (WGS) entry which is preliminary data.</text>
</comment>
<dbReference type="InterPro" id="IPR005119">
    <property type="entry name" value="LysR_subst-bd"/>
</dbReference>
<keyword evidence="4" id="KW-0804">Transcription</keyword>
<dbReference type="RefSeq" id="WP_123753876.1">
    <property type="nucleotide sequence ID" value="NZ_JARXNK020000104.1"/>
</dbReference>
<dbReference type="SUPFAM" id="SSF53850">
    <property type="entry name" value="Periplasmic binding protein-like II"/>
    <property type="match status" value="1"/>
</dbReference>
<evidence type="ECO:0000256" key="4">
    <source>
        <dbReference type="ARBA" id="ARBA00023163"/>
    </source>
</evidence>
<comment type="similarity">
    <text evidence="1">Belongs to the LysR transcriptional regulatory family.</text>
</comment>
<proteinExistence type="inferred from homology"/>
<accession>A0ABU9F8W0</accession>
<evidence type="ECO:0000256" key="2">
    <source>
        <dbReference type="ARBA" id="ARBA00023015"/>
    </source>
</evidence>
<evidence type="ECO:0000259" key="5">
    <source>
        <dbReference type="PROSITE" id="PS50931"/>
    </source>
</evidence>
<gene>
    <name evidence="6" type="ORF">QFI96_014015</name>
</gene>
<dbReference type="PANTHER" id="PTHR30579">
    <property type="entry name" value="TRANSCRIPTIONAL REGULATOR"/>
    <property type="match status" value="1"/>
</dbReference>
<evidence type="ECO:0000256" key="1">
    <source>
        <dbReference type="ARBA" id="ARBA00009437"/>
    </source>
</evidence>
<protein>
    <submittedName>
        <fullName evidence="6">LysR family transcriptional regulator</fullName>
    </submittedName>
</protein>
<dbReference type="Gene3D" id="3.40.190.10">
    <property type="entry name" value="Periplasmic binding protein-like II"/>
    <property type="match status" value="2"/>
</dbReference>
<dbReference type="Proteomes" id="UP001312893">
    <property type="component" value="Unassembled WGS sequence"/>
</dbReference>
<dbReference type="InterPro" id="IPR000847">
    <property type="entry name" value="LysR_HTH_N"/>
</dbReference>
<dbReference type="SUPFAM" id="SSF46785">
    <property type="entry name" value="Winged helix' DNA-binding domain"/>
    <property type="match status" value="1"/>
</dbReference>
<keyword evidence="7" id="KW-1185">Reference proteome</keyword>
<sequence length="284" mass="31258">MTEPHLEISWLKTFITVARTGSMTEATSSLCRSQSAISMHIKKIEETLGRKVFNREVRRLTLTPAGQELLLHAQRLLGVYSEAMQSLTGSNVQGKISLGIPDDYAVRYLPQVLKAFGEKYPAIEISLFCEPSLTLIPKIESGMLDVAIVTRDISGRGELLFSEQLVWTGIKSTLIKEDHPLPVAVYEYGSEARKKVLAALEQLPSGYRIAYSSPYVAGQIAVVESGMAVAVLTRCSVPQHLHIIHSEKLPALPSLEVVVISRENAASATLNPLLVNEIKLQLQR</sequence>
<evidence type="ECO:0000313" key="6">
    <source>
        <dbReference type="EMBL" id="MEL0552808.1"/>
    </source>
</evidence>
<dbReference type="PROSITE" id="PS50931">
    <property type="entry name" value="HTH_LYSR"/>
    <property type="match status" value="1"/>
</dbReference>
<evidence type="ECO:0000313" key="7">
    <source>
        <dbReference type="Proteomes" id="UP001312893"/>
    </source>
</evidence>
<feature type="domain" description="HTH lysR-type" evidence="5">
    <location>
        <begin position="6"/>
        <end position="63"/>
    </location>
</feature>
<dbReference type="EMBL" id="JARXNK020000104">
    <property type="protein sequence ID" value="MEL0552808.1"/>
    <property type="molecule type" value="Genomic_DNA"/>
</dbReference>
<keyword evidence="2" id="KW-0805">Transcription regulation</keyword>
<keyword evidence="3" id="KW-0238">DNA-binding</keyword>
<dbReference type="Gene3D" id="1.10.10.10">
    <property type="entry name" value="Winged helix-like DNA-binding domain superfamily/Winged helix DNA-binding domain"/>
    <property type="match status" value="1"/>
</dbReference>